<evidence type="ECO:0000313" key="2">
    <source>
        <dbReference type="EMBL" id="GAA3496672.1"/>
    </source>
</evidence>
<proteinExistence type="predicted"/>
<organism evidence="2 3">
    <name type="scientific">Streptomyces prasinosporus</name>
    <dbReference type="NCBI Taxonomy" id="68256"/>
    <lineage>
        <taxon>Bacteria</taxon>
        <taxon>Bacillati</taxon>
        <taxon>Actinomycetota</taxon>
        <taxon>Actinomycetes</taxon>
        <taxon>Kitasatosporales</taxon>
        <taxon>Streptomycetaceae</taxon>
        <taxon>Streptomyces</taxon>
        <taxon>Streptomyces albogriseolus group</taxon>
    </lineage>
</organism>
<keyword evidence="3" id="KW-1185">Reference proteome</keyword>
<reference evidence="3" key="1">
    <citation type="journal article" date="2019" name="Int. J. Syst. Evol. Microbiol.">
        <title>The Global Catalogue of Microorganisms (GCM) 10K type strain sequencing project: providing services to taxonomists for standard genome sequencing and annotation.</title>
        <authorList>
            <consortium name="The Broad Institute Genomics Platform"/>
            <consortium name="The Broad Institute Genome Sequencing Center for Infectious Disease"/>
            <person name="Wu L."/>
            <person name="Ma J."/>
        </authorList>
    </citation>
    <scope>NUCLEOTIDE SEQUENCE [LARGE SCALE GENOMIC DNA]</scope>
    <source>
        <strain evidence="3">JCM 4816</strain>
    </source>
</reference>
<gene>
    <name evidence="2" type="ORF">GCM10019016_037730</name>
</gene>
<dbReference type="Proteomes" id="UP001501455">
    <property type="component" value="Unassembled WGS sequence"/>
</dbReference>
<feature type="compositionally biased region" description="Low complexity" evidence="1">
    <location>
        <begin position="179"/>
        <end position="205"/>
    </location>
</feature>
<name>A0ABP6TN13_9ACTN</name>
<evidence type="ECO:0000256" key="1">
    <source>
        <dbReference type="SAM" id="MobiDB-lite"/>
    </source>
</evidence>
<sequence length="205" mass="22348">MRPLVADHNLWRLLLSTRSFIARPTTSGYDGIYVQLDGQPSAKLPLLLAAFQYRFEGDVEAMVQHLVDGVAVGWDELGTDLLAGAPPQVVTALTGGEQWPSRTLDHLITPDGSPSVRMTVTERTAADQDVQWGYVLRLEGIEVISVPHADAGPIIGWDTDPRTLFSDHPADWPAPTPTPLATSTRRAPRTAWAAASPRPRTAARR</sequence>
<feature type="region of interest" description="Disordered" evidence="1">
    <location>
        <begin position="166"/>
        <end position="205"/>
    </location>
</feature>
<accession>A0ABP6TN13</accession>
<dbReference type="RefSeq" id="WP_425588023.1">
    <property type="nucleotide sequence ID" value="NZ_BAAAXF010000025.1"/>
</dbReference>
<evidence type="ECO:0000313" key="3">
    <source>
        <dbReference type="Proteomes" id="UP001501455"/>
    </source>
</evidence>
<comment type="caution">
    <text evidence="2">The sequence shown here is derived from an EMBL/GenBank/DDBJ whole genome shotgun (WGS) entry which is preliminary data.</text>
</comment>
<protein>
    <submittedName>
        <fullName evidence="2">Uncharacterized protein</fullName>
    </submittedName>
</protein>
<dbReference type="EMBL" id="BAAAXF010000025">
    <property type="protein sequence ID" value="GAA3496672.1"/>
    <property type="molecule type" value="Genomic_DNA"/>
</dbReference>